<keyword evidence="2" id="KW-1185">Reference proteome</keyword>
<feature type="non-terminal residue" evidence="1">
    <location>
        <position position="113"/>
    </location>
</feature>
<organism evidence="1 2">
    <name type="scientific">Pseudocercospora fijiensis (strain CIRAD86)</name>
    <name type="common">Black leaf streak disease fungus</name>
    <name type="synonym">Mycosphaerella fijiensis</name>
    <dbReference type="NCBI Taxonomy" id="383855"/>
    <lineage>
        <taxon>Eukaryota</taxon>
        <taxon>Fungi</taxon>
        <taxon>Dikarya</taxon>
        <taxon>Ascomycota</taxon>
        <taxon>Pezizomycotina</taxon>
        <taxon>Dothideomycetes</taxon>
        <taxon>Dothideomycetidae</taxon>
        <taxon>Mycosphaerellales</taxon>
        <taxon>Mycosphaerellaceae</taxon>
        <taxon>Pseudocercospora</taxon>
    </lineage>
</organism>
<dbReference type="EMBL" id="KB446564">
    <property type="protein sequence ID" value="EME77567.1"/>
    <property type="molecule type" value="Genomic_DNA"/>
</dbReference>
<dbReference type="KEGG" id="pfj:MYCFIDRAFT_205225"/>
<dbReference type="OrthoDB" id="6513042at2759"/>
<accession>M3AJA6</accession>
<evidence type="ECO:0000313" key="2">
    <source>
        <dbReference type="Proteomes" id="UP000016932"/>
    </source>
</evidence>
<reference evidence="1 2" key="1">
    <citation type="journal article" date="2012" name="PLoS Pathog.">
        <title>Diverse lifestyles and strategies of plant pathogenesis encoded in the genomes of eighteen Dothideomycetes fungi.</title>
        <authorList>
            <person name="Ohm R.A."/>
            <person name="Feau N."/>
            <person name="Henrissat B."/>
            <person name="Schoch C.L."/>
            <person name="Horwitz B.A."/>
            <person name="Barry K.W."/>
            <person name="Condon B.J."/>
            <person name="Copeland A.C."/>
            <person name="Dhillon B."/>
            <person name="Glaser F."/>
            <person name="Hesse C.N."/>
            <person name="Kosti I."/>
            <person name="LaButti K."/>
            <person name="Lindquist E.A."/>
            <person name="Lucas S."/>
            <person name="Salamov A.A."/>
            <person name="Bradshaw R.E."/>
            <person name="Ciuffetti L."/>
            <person name="Hamelin R.C."/>
            <person name="Kema G.H.J."/>
            <person name="Lawrence C."/>
            <person name="Scott J.A."/>
            <person name="Spatafora J.W."/>
            <person name="Turgeon B.G."/>
            <person name="de Wit P.J.G.M."/>
            <person name="Zhong S."/>
            <person name="Goodwin S.B."/>
            <person name="Grigoriev I.V."/>
        </authorList>
    </citation>
    <scope>NUCLEOTIDE SEQUENCE [LARGE SCALE GENOMIC DNA]</scope>
    <source>
        <strain evidence="1 2">CIRAD86</strain>
    </source>
</reference>
<protein>
    <submittedName>
        <fullName evidence="1">Uncharacterized protein</fullName>
    </submittedName>
</protein>
<dbReference type="GeneID" id="19336370"/>
<proteinExistence type="predicted"/>
<dbReference type="RefSeq" id="XP_007931386.1">
    <property type="nucleotide sequence ID" value="XM_007933195.1"/>
</dbReference>
<dbReference type="HOGENOM" id="CLU_2176972_0_0_1"/>
<dbReference type="Proteomes" id="UP000016932">
    <property type="component" value="Unassembled WGS sequence"/>
</dbReference>
<name>M3AJA6_PSEFD</name>
<evidence type="ECO:0000313" key="1">
    <source>
        <dbReference type="EMBL" id="EME77567.1"/>
    </source>
</evidence>
<gene>
    <name evidence="1" type="ORF">MYCFIDRAFT_205225</name>
</gene>
<dbReference type="AlphaFoldDB" id="M3AJA6"/>
<dbReference type="eggNOG" id="ENOG502RHP1">
    <property type="taxonomic scope" value="Eukaryota"/>
</dbReference>
<dbReference type="VEuPathDB" id="FungiDB:MYCFIDRAFT_205225"/>
<sequence>MDVFCSRLPHHILHAQLQRLFAGPLNDCGVYDFHIEKLPNKGLAIITILDVNAGQVFLSRYGVPNASPHNQMALMRISYAGKFVRLERSNREPTDLAIQSLRYMANERTRARL</sequence>